<feature type="signal peptide" evidence="1">
    <location>
        <begin position="1"/>
        <end position="33"/>
    </location>
</feature>
<dbReference type="PANTHER" id="PTHR34183">
    <property type="entry name" value="ENDOLYTIC PEPTIDOGLYCAN TRANSGLYCOSYLASE RLPA"/>
    <property type="match status" value="1"/>
</dbReference>
<dbReference type="AlphaFoldDB" id="A0A1L7ACU0"/>
<proteinExistence type="predicted"/>
<evidence type="ECO:0000313" key="3">
    <source>
        <dbReference type="EMBL" id="APT56617.1"/>
    </source>
</evidence>
<sequence length="172" mass="18309">MWSWRPSLSGRRRSLVPAMAALSLLLAAFPAMAQTAVPEGMLPAPDRSGEIRRGEASVFAPNLAGRRMANGAPFDPQSNSVASSDLPLGATARVTNLRNRRSTIVAVRDRFPRRGDRILNVSPMVARQLGMRGTSVIRVEVAPLAVPQADGGIRIGQGSGLSGRKAYVTPAR</sequence>
<feature type="chain" id="PRO_5012228100" description="RlpA-like protein double-psi beta-barrel domain-containing protein" evidence="1">
    <location>
        <begin position="34"/>
        <end position="172"/>
    </location>
</feature>
<gene>
    <name evidence="3" type="ORF">RGI145_05360</name>
</gene>
<dbReference type="STRING" id="257708.RGI145_05360"/>
<evidence type="ECO:0000259" key="2">
    <source>
        <dbReference type="Pfam" id="PF03330"/>
    </source>
</evidence>
<reference evidence="3 4" key="1">
    <citation type="submission" date="2016-05" db="EMBL/GenBank/DDBJ databases">
        <title>Complete Genome and Methylome Analysis of Psychrotrophic Bacterial Isolates from Antarctic Lake Untersee.</title>
        <authorList>
            <person name="Fomenkov A."/>
            <person name="Akimov V.N."/>
            <person name="Vasilyeva L.V."/>
            <person name="Andersen D."/>
            <person name="Vincze T."/>
            <person name="Roberts R.J."/>
        </authorList>
    </citation>
    <scope>NUCLEOTIDE SEQUENCE [LARGE SCALE GENOMIC DNA]</scope>
    <source>
        <strain evidence="3 4">U14-5</strain>
    </source>
</reference>
<keyword evidence="1" id="KW-0732">Signal</keyword>
<dbReference type="CDD" id="cd22268">
    <property type="entry name" value="DPBB_RlpA-like"/>
    <property type="match status" value="1"/>
</dbReference>
<dbReference type="KEGG" id="rgi:RGI145_05360"/>
<dbReference type="InterPro" id="IPR036908">
    <property type="entry name" value="RlpA-like_sf"/>
</dbReference>
<dbReference type="Proteomes" id="UP000185494">
    <property type="component" value="Chromosome 1"/>
</dbReference>
<dbReference type="Gene3D" id="2.40.40.10">
    <property type="entry name" value="RlpA-like domain"/>
    <property type="match status" value="1"/>
</dbReference>
<organism evidence="3 4">
    <name type="scientific">Roseomonas gilardii</name>
    <dbReference type="NCBI Taxonomy" id="257708"/>
    <lineage>
        <taxon>Bacteria</taxon>
        <taxon>Pseudomonadati</taxon>
        <taxon>Pseudomonadota</taxon>
        <taxon>Alphaproteobacteria</taxon>
        <taxon>Acetobacterales</taxon>
        <taxon>Roseomonadaceae</taxon>
        <taxon>Roseomonas</taxon>
    </lineage>
</organism>
<dbReference type="eggNOG" id="COG0797">
    <property type="taxonomic scope" value="Bacteria"/>
</dbReference>
<protein>
    <recommendedName>
        <fullName evidence="2">RlpA-like protein double-psi beta-barrel domain-containing protein</fullName>
    </recommendedName>
</protein>
<dbReference type="Pfam" id="PF03330">
    <property type="entry name" value="DPBB_1"/>
    <property type="match status" value="1"/>
</dbReference>
<accession>A0A1L7ACU0</accession>
<evidence type="ECO:0000313" key="4">
    <source>
        <dbReference type="Proteomes" id="UP000185494"/>
    </source>
</evidence>
<feature type="domain" description="RlpA-like protein double-psi beta-barrel" evidence="2">
    <location>
        <begin position="53"/>
        <end position="140"/>
    </location>
</feature>
<dbReference type="PANTHER" id="PTHR34183:SF8">
    <property type="entry name" value="ENDOLYTIC PEPTIDOGLYCAN TRANSGLYCOSYLASE RLPA-RELATED"/>
    <property type="match status" value="1"/>
</dbReference>
<dbReference type="RefSeq" id="WP_075797555.1">
    <property type="nucleotide sequence ID" value="NZ_CP015583.1"/>
</dbReference>
<dbReference type="InterPro" id="IPR009009">
    <property type="entry name" value="RlpA-like_DPBB"/>
</dbReference>
<name>A0A1L7ACU0_9PROT</name>
<evidence type="ECO:0000256" key="1">
    <source>
        <dbReference type="SAM" id="SignalP"/>
    </source>
</evidence>
<dbReference type="EMBL" id="CP015583">
    <property type="protein sequence ID" value="APT56617.1"/>
    <property type="molecule type" value="Genomic_DNA"/>
</dbReference>